<feature type="region of interest" description="Disordered" evidence="2">
    <location>
        <begin position="138"/>
        <end position="157"/>
    </location>
</feature>
<evidence type="ECO:0000313" key="4">
    <source>
        <dbReference type="Proteomes" id="UP000435649"/>
    </source>
</evidence>
<feature type="compositionally biased region" description="Acidic residues" evidence="2">
    <location>
        <begin position="138"/>
        <end position="150"/>
    </location>
</feature>
<sequence>MKAAANSKKAEAPQVENTTAALEGSELGEVKVHENVIASLVRRAALSVEGVSRLAGSTLVDNIAEIVGSRRMQSRAITIEMADNNRVSIEIKLILKADFNIPEVAAQVQKAVIERVEKVTGMTVTKVGVLVQDIDEVTPPEEEPDDENAEIDSIPMN</sequence>
<gene>
    <name evidence="3" type="ORF">FYJ85_04775</name>
</gene>
<reference evidence="3 4" key="1">
    <citation type="submission" date="2019-08" db="EMBL/GenBank/DDBJ databases">
        <title>In-depth cultivation of the pig gut microbiome towards novel bacterial diversity and tailored functional studies.</title>
        <authorList>
            <person name="Wylensek D."/>
            <person name="Hitch T.C.A."/>
            <person name="Clavel T."/>
        </authorList>
    </citation>
    <scope>NUCLEOTIDE SEQUENCE [LARGE SCALE GENOMIC DNA]</scope>
    <source>
        <strain evidence="3 4">BBE-744-WT-12</strain>
    </source>
</reference>
<proteinExistence type="inferred from homology"/>
<accession>A0A844FYG5</accession>
<dbReference type="EMBL" id="VUNS01000003">
    <property type="protein sequence ID" value="MST96360.1"/>
    <property type="molecule type" value="Genomic_DNA"/>
</dbReference>
<name>A0A844FYG5_9BACT</name>
<dbReference type="PANTHER" id="PTHR34297:SF2">
    <property type="entry name" value="ASP23_GLS24 FAMILY ENVELOPE STRESS RESPONSE PROTEIN"/>
    <property type="match status" value="1"/>
</dbReference>
<protein>
    <submittedName>
        <fullName evidence="3">Asp23/Gls24 family envelope stress response protein</fullName>
    </submittedName>
</protein>
<feature type="region of interest" description="Disordered" evidence="2">
    <location>
        <begin position="1"/>
        <end position="20"/>
    </location>
</feature>
<dbReference type="AlphaFoldDB" id="A0A844FYG5"/>
<keyword evidence="4" id="KW-1185">Reference proteome</keyword>
<evidence type="ECO:0000256" key="2">
    <source>
        <dbReference type="SAM" id="MobiDB-lite"/>
    </source>
</evidence>
<dbReference type="Pfam" id="PF03780">
    <property type="entry name" value="Asp23"/>
    <property type="match status" value="1"/>
</dbReference>
<dbReference type="InterPro" id="IPR005531">
    <property type="entry name" value="Asp23"/>
</dbReference>
<organism evidence="3 4">
    <name type="scientific">Victivallis lenta</name>
    <dbReference type="NCBI Taxonomy" id="2606640"/>
    <lineage>
        <taxon>Bacteria</taxon>
        <taxon>Pseudomonadati</taxon>
        <taxon>Lentisphaerota</taxon>
        <taxon>Lentisphaeria</taxon>
        <taxon>Victivallales</taxon>
        <taxon>Victivallaceae</taxon>
        <taxon>Victivallis</taxon>
    </lineage>
</organism>
<comment type="similarity">
    <text evidence="1">Belongs to the asp23 family.</text>
</comment>
<dbReference type="PANTHER" id="PTHR34297">
    <property type="entry name" value="HYPOTHETICAL CYTOSOLIC PROTEIN-RELATED"/>
    <property type="match status" value="1"/>
</dbReference>
<evidence type="ECO:0000313" key="3">
    <source>
        <dbReference type="EMBL" id="MST96360.1"/>
    </source>
</evidence>
<comment type="caution">
    <text evidence="3">The sequence shown here is derived from an EMBL/GenBank/DDBJ whole genome shotgun (WGS) entry which is preliminary data.</text>
</comment>
<dbReference type="RefSeq" id="WP_106053855.1">
    <property type="nucleotide sequence ID" value="NZ_CALXOB010000006.1"/>
</dbReference>
<dbReference type="Proteomes" id="UP000435649">
    <property type="component" value="Unassembled WGS sequence"/>
</dbReference>
<evidence type="ECO:0000256" key="1">
    <source>
        <dbReference type="ARBA" id="ARBA00005721"/>
    </source>
</evidence>